<dbReference type="SUPFAM" id="SSF56601">
    <property type="entry name" value="beta-lactamase/transpeptidase-like"/>
    <property type="match status" value="1"/>
</dbReference>
<dbReference type="EMBL" id="SIRE01000015">
    <property type="protein sequence ID" value="TBL76009.1"/>
    <property type="molecule type" value="Genomic_DNA"/>
</dbReference>
<name>A0A4Q9DR05_9BACL</name>
<dbReference type="PANTHER" id="PTHR43283:SF11">
    <property type="entry name" value="BETA-LACTAMASE-RELATED DOMAIN-CONTAINING PROTEIN"/>
    <property type="match status" value="1"/>
</dbReference>
<organism evidence="3 4">
    <name type="scientific">Paenibacillus thalictri</name>
    <dbReference type="NCBI Taxonomy" id="2527873"/>
    <lineage>
        <taxon>Bacteria</taxon>
        <taxon>Bacillati</taxon>
        <taxon>Bacillota</taxon>
        <taxon>Bacilli</taxon>
        <taxon>Bacillales</taxon>
        <taxon>Paenibacillaceae</taxon>
        <taxon>Paenibacillus</taxon>
    </lineage>
</organism>
<evidence type="ECO:0000259" key="2">
    <source>
        <dbReference type="Pfam" id="PF00144"/>
    </source>
</evidence>
<keyword evidence="4" id="KW-1185">Reference proteome</keyword>
<protein>
    <submittedName>
        <fullName evidence="3">Class A beta-lactamase-related serine hydrolase</fullName>
    </submittedName>
</protein>
<dbReference type="GO" id="GO:0016787">
    <property type="term" value="F:hydrolase activity"/>
    <property type="evidence" value="ECO:0007669"/>
    <property type="project" value="UniProtKB-KW"/>
</dbReference>
<evidence type="ECO:0000313" key="3">
    <source>
        <dbReference type="EMBL" id="TBL76009.1"/>
    </source>
</evidence>
<comment type="caution">
    <text evidence="3">The sequence shown here is derived from an EMBL/GenBank/DDBJ whole genome shotgun (WGS) entry which is preliminary data.</text>
</comment>
<dbReference type="AlphaFoldDB" id="A0A4Q9DR05"/>
<dbReference type="Pfam" id="PF00144">
    <property type="entry name" value="Beta-lactamase"/>
    <property type="match status" value="1"/>
</dbReference>
<gene>
    <name evidence="3" type="ORF">EYB31_20870</name>
</gene>
<accession>A0A4Q9DR05</accession>
<dbReference type="Gene3D" id="3.40.710.10">
    <property type="entry name" value="DD-peptidase/beta-lactamase superfamily"/>
    <property type="match status" value="1"/>
</dbReference>
<dbReference type="OrthoDB" id="9770183at2"/>
<dbReference type="InterPro" id="IPR012338">
    <property type="entry name" value="Beta-lactam/transpept-like"/>
</dbReference>
<proteinExistence type="predicted"/>
<sequence>MNKLTRFLEDWRDRGVFSGAAFAVGTSHGVLEQGTVGTLAWDGEPVTPDALWDLASVTKPIAVLPLIFMLEQGELCLDDTIAHFLTDYKGTDKADITLFQLLTHTGGIPGQQPLYQSCGTREQLMTAVRNLPLRHKPGTYVEYTSQGFMILGDIVEKVAGQSLEAVLQGTLFEPLGMSDTLFNPRLQAKTYPIAATEYCAWRKETVCGEVHDENAVVLGGVAGHAGLFSTIGDMSLLCQAMLRHHGAVQGPLMQGSTAKLMTGHHTAGLNLARALGWQAKDRNDSPAGDLFSPSSYGHTGFTGTSVWMDPEADLFVALLTNRVHPTRANPAIKRVRAMFHNLAYLACAKRGQG</sequence>
<evidence type="ECO:0000256" key="1">
    <source>
        <dbReference type="ARBA" id="ARBA00022801"/>
    </source>
</evidence>
<dbReference type="Proteomes" id="UP000293142">
    <property type="component" value="Unassembled WGS sequence"/>
</dbReference>
<reference evidence="3 4" key="1">
    <citation type="submission" date="2019-02" db="EMBL/GenBank/DDBJ databases">
        <title>Paenibacillus sp. nov., isolated from surface-sterilized tissue of Thalictrum simplex L.</title>
        <authorList>
            <person name="Tuo L."/>
        </authorList>
    </citation>
    <scope>NUCLEOTIDE SEQUENCE [LARGE SCALE GENOMIC DNA]</scope>
    <source>
        <strain evidence="3 4">N2SHLJ1</strain>
    </source>
</reference>
<dbReference type="PANTHER" id="PTHR43283">
    <property type="entry name" value="BETA-LACTAMASE-RELATED"/>
    <property type="match status" value="1"/>
</dbReference>
<feature type="domain" description="Beta-lactamase-related" evidence="2">
    <location>
        <begin position="13"/>
        <end position="331"/>
    </location>
</feature>
<dbReference type="RefSeq" id="WP_131015355.1">
    <property type="nucleotide sequence ID" value="NZ_SIRE01000015.1"/>
</dbReference>
<dbReference type="InterPro" id="IPR001466">
    <property type="entry name" value="Beta-lactam-related"/>
</dbReference>
<evidence type="ECO:0000313" key="4">
    <source>
        <dbReference type="Proteomes" id="UP000293142"/>
    </source>
</evidence>
<keyword evidence="1 3" id="KW-0378">Hydrolase</keyword>
<dbReference type="InterPro" id="IPR050789">
    <property type="entry name" value="Diverse_Enzym_Activities"/>
</dbReference>